<reference evidence="2" key="1">
    <citation type="journal article" date="2019" name="Int. J. Syst. Evol. Microbiol.">
        <title>The Global Catalogue of Microorganisms (GCM) 10K type strain sequencing project: providing services to taxonomists for standard genome sequencing and annotation.</title>
        <authorList>
            <consortium name="The Broad Institute Genomics Platform"/>
            <consortium name="The Broad Institute Genome Sequencing Center for Infectious Disease"/>
            <person name="Wu L."/>
            <person name="Ma J."/>
        </authorList>
    </citation>
    <scope>NUCLEOTIDE SEQUENCE [LARGE SCALE GENOMIC DNA]</scope>
    <source>
        <strain evidence="2">KCTC 3950</strain>
    </source>
</reference>
<dbReference type="RefSeq" id="WP_377606032.1">
    <property type="nucleotide sequence ID" value="NZ_JBHUME010000014.1"/>
</dbReference>
<accession>A0ABW5PHN0</accession>
<evidence type="ECO:0000313" key="2">
    <source>
        <dbReference type="Proteomes" id="UP001597541"/>
    </source>
</evidence>
<gene>
    <name evidence="1" type="ORF">ACFSUF_20420</name>
</gene>
<evidence type="ECO:0000313" key="1">
    <source>
        <dbReference type="EMBL" id="MFD2614783.1"/>
    </source>
</evidence>
<dbReference type="EMBL" id="JBHUME010000014">
    <property type="protein sequence ID" value="MFD2614783.1"/>
    <property type="molecule type" value="Genomic_DNA"/>
</dbReference>
<dbReference type="Proteomes" id="UP001597541">
    <property type="component" value="Unassembled WGS sequence"/>
</dbReference>
<proteinExistence type="predicted"/>
<comment type="caution">
    <text evidence="1">The sequence shown here is derived from an EMBL/GenBank/DDBJ whole genome shotgun (WGS) entry which is preliminary data.</text>
</comment>
<sequence>MTEELVKITIELPKSAVEKIHELDTDLQRGIWKSVTAWSAIRRSVYELKWYFDENEWYFLFEIVKESGMYYDTVLDNYITSIAMDGMLDLEQLEADFSVDSNVFDNKVSKLGTGQSIALLEWIHHYWTHKEQEGLSVKEYIRPMIEQSDRERYNEKLLSIMEEHKELGEAAVNKALNENEELLRLRNKAIEPFIGKRPASG</sequence>
<name>A0ABW5PHN0_9BACL</name>
<protein>
    <submittedName>
        <fullName evidence="1">Uncharacterized protein</fullName>
    </submittedName>
</protein>
<keyword evidence="2" id="KW-1185">Reference proteome</keyword>
<organism evidence="1 2">
    <name type="scientific">Paenibacillus gansuensis</name>
    <dbReference type="NCBI Taxonomy" id="306542"/>
    <lineage>
        <taxon>Bacteria</taxon>
        <taxon>Bacillati</taxon>
        <taxon>Bacillota</taxon>
        <taxon>Bacilli</taxon>
        <taxon>Bacillales</taxon>
        <taxon>Paenibacillaceae</taxon>
        <taxon>Paenibacillus</taxon>
    </lineage>
</organism>